<evidence type="ECO:0000313" key="2">
    <source>
        <dbReference type="EMBL" id="GGA49597.1"/>
    </source>
</evidence>
<organism evidence="2 3">
    <name type="scientific">Sphingomonas psychrolutea</name>
    <dbReference type="NCBI Taxonomy" id="1259676"/>
    <lineage>
        <taxon>Bacteria</taxon>
        <taxon>Pseudomonadati</taxon>
        <taxon>Pseudomonadota</taxon>
        <taxon>Alphaproteobacteria</taxon>
        <taxon>Sphingomonadales</taxon>
        <taxon>Sphingomonadaceae</taxon>
        <taxon>Sphingomonas</taxon>
    </lineage>
</organism>
<protein>
    <submittedName>
        <fullName evidence="2">Uncharacterized protein</fullName>
    </submittedName>
</protein>
<keyword evidence="1" id="KW-0812">Transmembrane</keyword>
<feature type="transmembrane region" description="Helical" evidence="1">
    <location>
        <begin position="20"/>
        <end position="46"/>
    </location>
</feature>
<gene>
    <name evidence="2" type="ORF">GCM10011395_19940</name>
</gene>
<reference evidence="3" key="1">
    <citation type="journal article" date="2019" name="Int. J. Syst. Evol. Microbiol.">
        <title>The Global Catalogue of Microorganisms (GCM) 10K type strain sequencing project: providing services to taxonomists for standard genome sequencing and annotation.</title>
        <authorList>
            <consortium name="The Broad Institute Genomics Platform"/>
            <consortium name="The Broad Institute Genome Sequencing Center for Infectious Disease"/>
            <person name="Wu L."/>
            <person name="Ma J."/>
        </authorList>
    </citation>
    <scope>NUCLEOTIDE SEQUENCE [LARGE SCALE GENOMIC DNA]</scope>
    <source>
        <strain evidence="3">CGMCC 1.10106</strain>
    </source>
</reference>
<evidence type="ECO:0000313" key="3">
    <source>
        <dbReference type="Proteomes" id="UP000618591"/>
    </source>
</evidence>
<comment type="caution">
    <text evidence="2">The sequence shown here is derived from an EMBL/GenBank/DDBJ whole genome shotgun (WGS) entry which is preliminary data.</text>
</comment>
<keyword evidence="3" id="KW-1185">Reference proteome</keyword>
<dbReference type="EMBL" id="BMDW01000010">
    <property type="protein sequence ID" value="GGA49597.1"/>
    <property type="molecule type" value="Genomic_DNA"/>
</dbReference>
<accession>A0ABQ1GT76</accession>
<name>A0ABQ1GT76_9SPHN</name>
<evidence type="ECO:0000256" key="1">
    <source>
        <dbReference type="SAM" id="Phobius"/>
    </source>
</evidence>
<proteinExistence type="predicted"/>
<sequence>MFSFAKLCPLLYDVMTARQSGISIMLLLVILAAVLAMSAAAAVMVARTRRARTKGRHRSRYFSISLADTDAPDIPDDRQH</sequence>
<keyword evidence="1" id="KW-0472">Membrane</keyword>
<keyword evidence="1" id="KW-1133">Transmembrane helix</keyword>
<dbReference type="Proteomes" id="UP000618591">
    <property type="component" value="Unassembled WGS sequence"/>
</dbReference>
<dbReference type="RefSeq" id="WP_188447007.1">
    <property type="nucleotide sequence ID" value="NZ_BMDW01000010.1"/>
</dbReference>